<dbReference type="PANTHER" id="PTHR45856">
    <property type="entry name" value="ALPHA/BETA-HYDROLASES SUPERFAMILY PROTEIN"/>
    <property type="match status" value="1"/>
</dbReference>
<dbReference type="InterPro" id="IPR002921">
    <property type="entry name" value="Fungal_lipase-type"/>
</dbReference>
<reference evidence="2 3" key="1">
    <citation type="submission" date="2016-07" db="EMBL/GenBank/DDBJ databases">
        <authorList>
            <person name="Townsley L."/>
            <person name="Shank E.A."/>
        </authorList>
    </citation>
    <scope>NUCLEOTIDE SEQUENCE [LARGE SCALE GENOMIC DNA]</scope>
    <source>
        <strain evidence="2 3">CH01</strain>
    </source>
</reference>
<dbReference type="PANTHER" id="PTHR45856:SF24">
    <property type="entry name" value="FUNGAL LIPASE-LIKE DOMAIN-CONTAINING PROTEIN"/>
    <property type="match status" value="1"/>
</dbReference>
<dbReference type="InterPro" id="IPR051218">
    <property type="entry name" value="Sec_MonoDiacylglyc_Lipase"/>
</dbReference>
<evidence type="ECO:0000313" key="2">
    <source>
        <dbReference type="EMBL" id="ODG90907.1"/>
    </source>
</evidence>
<dbReference type="CDD" id="cd00519">
    <property type="entry name" value="Lipase_3"/>
    <property type="match status" value="1"/>
</dbReference>
<feature type="domain" description="Fungal lipase-type" evidence="1">
    <location>
        <begin position="65"/>
        <end position="194"/>
    </location>
</feature>
<name>A0ABX2ZNE0_9BACI</name>
<dbReference type="Proteomes" id="UP000094580">
    <property type="component" value="Unassembled WGS sequence"/>
</dbReference>
<accession>A0ABX2ZNE0</accession>
<dbReference type="Pfam" id="PF01764">
    <property type="entry name" value="Lipase_3"/>
    <property type="match status" value="1"/>
</dbReference>
<dbReference type="SUPFAM" id="SSF53474">
    <property type="entry name" value="alpha/beta-Hydrolases"/>
    <property type="match status" value="1"/>
</dbReference>
<dbReference type="InterPro" id="IPR029058">
    <property type="entry name" value="AB_hydrolase_fold"/>
</dbReference>
<evidence type="ECO:0000259" key="1">
    <source>
        <dbReference type="Pfam" id="PF01764"/>
    </source>
</evidence>
<dbReference type="Gene3D" id="3.40.50.1820">
    <property type="entry name" value="alpha/beta hydrolase"/>
    <property type="match status" value="1"/>
</dbReference>
<dbReference type="RefSeq" id="WP_069034767.1">
    <property type="nucleotide sequence ID" value="NZ_MDKC01000033.1"/>
</dbReference>
<gene>
    <name evidence="2" type="ORF">BED47_10730</name>
</gene>
<dbReference type="EMBL" id="MDKC01000033">
    <property type="protein sequence ID" value="ODG90907.1"/>
    <property type="molecule type" value="Genomic_DNA"/>
</dbReference>
<keyword evidence="3" id="KW-1185">Reference proteome</keyword>
<organism evidence="2 3">
    <name type="scientific">Gottfriedia luciferensis</name>
    <dbReference type="NCBI Taxonomy" id="178774"/>
    <lineage>
        <taxon>Bacteria</taxon>
        <taxon>Bacillati</taxon>
        <taxon>Bacillota</taxon>
        <taxon>Bacilli</taxon>
        <taxon>Bacillales</taxon>
        <taxon>Bacillaceae</taxon>
        <taxon>Gottfriedia</taxon>
    </lineage>
</organism>
<sequence length="264" mass="30077">MKFLSVDYDKALELLLCIEQAYVQFDNDGKFMIPASYSLVDTIKACAISQLEWFGYIIENDESVIIVFRGTKSDLDWLADLKIDQDLFPYVMNGGSVHSGFLSIYQSCREMLLAIVKEKALSKKIFITGHSLGGSLATLLGYEIAMKGICNPNVYSFGSPKVGNIKFKENYDENVRHSLRFVNLYDMVPLSPPFKVEVKPLNIYLEYVQVKHPITFSLNKGSIKNSHHLSTYIEGVKKMQLDYDYTPTFTYKLREAEPAEEEVI</sequence>
<comment type="caution">
    <text evidence="2">The sequence shown here is derived from an EMBL/GenBank/DDBJ whole genome shotgun (WGS) entry which is preliminary data.</text>
</comment>
<proteinExistence type="predicted"/>
<protein>
    <recommendedName>
        <fullName evidence="1">Fungal lipase-type domain-containing protein</fullName>
    </recommendedName>
</protein>
<evidence type="ECO:0000313" key="3">
    <source>
        <dbReference type="Proteomes" id="UP000094580"/>
    </source>
</evidence>